<dbReference type="SUPFAM" id="SSF48403">
    <property type="entry name" value="Ankyrin repeat"/>
    <property type="match status" value="2"/>
</dbReference>
<dbReference type="SMART" id="SM00248">
    <property type="entry name" value="ANK"/>
    <property type="match status" value="14"/>
</dbReference>
<feature type="repeat" description="ANK" evidence="3">
    <location>
        <begin position="172"/>
        <end position="204"/>
    </location>
</feature>
<keyword evidence="1" id="KW-0677">Repeat</keyword>
<accession>A0ABR4M7L4</accession>
<dbReference type="Gene3D" id="1.25.40.20">
    <property type="entry name" value="Ankyrin repeat-containing domain"/>
    <property type="match status" value="3"/>
</dbReference>
<dbReference type="InterPro" id="IPR050889">
    <property type="entry name" value="Dendritic_Spine_Reg/Scaffold"/>
</dbReference>
<name>A0ABR4M7L4_9EURO</name>
<comment type="caution">
    <text evidence="4">The sequence shown here is derived from an EMBL/GenBank/DDBJ whole genome shotgun (WGS) entry which is preliminary data.</text>
</comment>
<sequence length="680" mass="74421">MRRVLRWACRKNQTQALIYLFQFNSLTFAKNIDLGAEALYYACIKGETSLAASLLDAGVSPNPPVTRGHSFLPLEVAVMHNQTKVVEILTAAGAKLGSSDFIANFSILCRGKPDRLATAQILVKHELDINQVDQNGNNFLHHACRRAASAATTLNAELLLDLGLDVNQPNDNGETPLILAARANSPSLINFLLSRGADVNAVSPDGQSPLLASLEDTHGDPYETVRCLLHAGATITKDSGLELVRRAFANTWPLSLAQVLQAWKSQLSSLHCSDPNILFCAAAAVGDIHLLRDLLQLDEVDPNCEVESRTALVAAAEAGKDDAIEFLIPHVSNYDNNSQGGRTALHIAIRRGTEQTVRLLLPHTTTTRLDGISLRSLLLNAVDCQSATVVSLLLDKIWSPAQESSQSVPEEATDTPSSKSGLEDAPVILLPALRFAVGRGKLEIVRVLLRRSNIFESERKTSRLLTTAITARQEEIALELLKWGVSPEKEEGMDSTPLMMAAEVGLVRLVRALLDKNVDPHYKSALQETAMTLAVHANHPDVVRCLLAADASPHELVHVRHESELDYHRHQDNLFIHAVKKGYVDIVRALAPFFDVNELTVHERHTALHLAISQGHVEVVRALLATGRVRLARRSRSGKTALDYAKDSRFRFPRDILEKLSARKSGAAIHPPYSSRLTGL</sequence>
<dbReference type="PROSITE" id="PS50088">
    <property type="entry name" value="ANK_REPEAT"/>
    <property type="match status" value="5"/>
</dbReference>
<evidence type="ECO:0000256" key="2">
    <source>
        <dbReference type="ARBA" id="ARBA00023043"/>
    </source>
</evidence>
<evidence type="ECO:0000256" key="3">
    <source>
        <dbReference type="PROSITE-ProRule" id="PRU00023"/>
    </source>
</evidence>
<gene>
    <name evidence="4" type="ORF">BJX67DRAFT_339903</name>
</gene>
<feature type="repeat" description="ANK" evidence="3">
    <location>
        <begin position="135"/>
        <end position="171"/>
    </location>
</feature>
<dbReference type="Proteomes" id="UP001610432">
    <property type="component" value="Unassembled WGS sequence"/>
</dbReference>
<dbReference type="PROSITE" id="PS50297">
    <property type="entry name" value="ANK_REP_REGION"/>
    <property type="match status" value="3"/>
</dbReference>
<evidence type="ECO:0000313" key="5">
    <source>
        <dbReference type="Proteomes" id="UP001610432"/>
    </source>
</evidence>
<keyword evidence="5" id="KW-1185">Reference proteome</keyword>
<dbReference type="RefSeq" id="XP_070891575.1">
    <property type="nucleotide sequence ID" value="XM_071027717.1"/>
</dbReference>
<dbReference type="Pfam" id="PF12796">
    <property type="entry name" value="Ank_2"/>
    <property type="match status" value="5"/>
</dbReference>
<proteinExistence type="predicted"/>
<protein>
    <submittedName>
        <fullName evidence="4">Ankyrin repeat-containing domain protein</fullName>
    </submittedName>
</protein>
<dbReference type="PANTHER" id="PTHR24166:SF48">
    <property type="entry name" value="PROTEIN VAPYRIN"/>
    <property type="match status" value="1"/>
</dbReference>
<dbReference type="PANTHER" id="PTHR24166">
    <property type="entry name" value="ROLLING PEBBLES, ISOFORM B"/>
    <property type="match status" value="1"/>
</dbReference>
<dbReference type="EMBL" id="JBFXLQ010000001">
    <property type="protein sequence ID" value="KAL2872597.1"/>
    <property type="molecule type" value="Genomic_DNA"/>
</dbReference>
<dbReference type="InterPro" id="IPR002110">
    <property type="entry name" value="Ankyrin_rpt"/>
</dbReference>
<feature type="repeat" description="ANK" evidence="3">
    <location>
        <begin position="340"/>
        <end position="361"/>
    </location>
</feature>
<feature type="repeat" description="ANK" evidence="3">
    <location>
        <begin position="493"/>
        <end position="525"/>
    </location>
</feature>
<keyword evidence="2 3" id="KW-0040">ANK repeat</keyword>
<evidence type="ECO:0000256" key="1">
    <source>
        <dbReference type="ARBA" id="ARBA00022737"/>
    </source>
</evidence>
<reference evidence="4 5" key="1">
    <citation type="submission" date="2024-07" db="EMBL/GenBank/DDBJ databases">
        <title>Section-level genome sequencing and comparative genomics of Aspergillus sections Usti and Cavernicolus.</title>
        <authorList>
            <consortium name="Lawrence Berkeley National Laboratory"/>
            <person name="Nybo J.L."/>
            <person name="Vesth T.C."/>
            <person name="Theobald S."/>
            <person name="Frisvad J.C."/>
            <person name="Larsen T.O."/>
            <person name="Kjaerboelling I."/>
            <person name="Rothschild-Mancinelli K."/>
            <person name="Lyhne E.K."/>
            <person name="Kogle M.E."/>
            <person name="Barry K."/>
            <person name="Clum A."/>
            <person name="Na H."/>
            <person name="Ledsgaard L."/>
            <person name="Lin J."/>
            <person name="Lipzen A."/>
            <person name="Kuo A."/>
            <person name="Riley R."/>
            <person name="Mondo S."/>
            <person name="Labutti K."/>
            <person name="Haridas S."/>
            <person name="Pangalinan J."/>
            <person name="Salamov A.A."/>
            <person name="Simmons B.A."/>
            <person name="Magnuson J.K."/>
            <person name="Chen J."/>
            <person name="Drula E."/>
            <person name="Henrissat B."/>
            <person name="Wiebenga A."/>
            <person name="Lubbers R.J."/>
            <person name="Gomes A.C."/>
            <person name="Macurrencykelacurrency M.R."/>
            <person name="Stajich J."/>
            <person name="Grigoriev I.V."/>
            <person name="Mortensen U.H."/>
            <person name="De Vries R.P."/>
            <person name="Baker S.E."/>
            <person name="Andersen M.R."/>
        </authorList>
    </citation>
    <scope>NUCLEOTIDE SEQUENCE [LARGE SCALE GENOMIC DNA]</scope>
    <source>
        <strain evidence="4 5">CBS 449.75</strain>
    </source>
</reference>
<feature type="repeat" description="ANK" evidence="3">
    <location>
        <begin position="603"/>
        <end position="627"/>
    </location>
</feature>
<dbReference type="InterPro" id="IPR036770">
    <property type="entry name" value="Ankyrin_rpt-contain_sf"/>
</dbReference>
<organism evidence="4 5">
    <name type="scientific">Aspergillus lucknowensis</name>
    <dbReference type="NCBI Taxonomy" id="176173"/>
    <lineage>
        <taxon>Eukaryota</taxon>
        <taxon>Fungi</taxon>
        <taxon>Dikarya</taxon>
        <taxon>Ascomycota</taxon>
        <taxon>Pezizomycotina</taxon>
        <taxon>Eurotiomycetes</taxon>
        <taxon>Eurotiomycetidae</taxon>
        <taxon>Eurotiales</taxon>
        <taxon>Aspergillaceae</taxon>
        <taxon>Aspergillus</taxon>
        <taxon>Aspergillus subgen. Nidulantes</taxon>
    </lineage>
</organism>
<evidence type="ECO:0000313" key="4">
    <source>
        <dbReference type="EMBL" id="KAL2872597.1"/>
    </source>
</evidence>
<dbReference type="GeneID" id="98142789"/>